<evidence type="ECO:0008006" key="4">
    <source>
        <dbReference type="Google" id="ProtNLM"/>
    </source>
</evidence>
<dbReference type="AlphaFoldDB" id="A0AAD4GED0"/>
<feature type="signal peptide" evidence="1">
    <location>
        <begin position="1"/>
        <end position="17"/>
    </location>
</feature>
<name>A0AAD4GED0_BOLED</name>
<sequence>MSFHGLFRLKWATLTVATLPFERSIGNGMDKPSCETLIRCGQPRFQCGSDMDNHHHKNKQKEEKINRRDVCMRCSQDWRVRWQVRSPSHHRSLGWPKLRAPLYIPPICQSAGAY</sequence>
<keyword evidence="1" id="KW-0732">Signal</keyword>
<keyword evidence="3" id="KW-1185">Reference proteome</keyword>
<organism evidence="2 3">
    <name type="scientific">Boletus edulis BED1</name>
    <dbReference type="NCBI Taxonomy" id="1328754"/>
    <lineage>
        <taxon>Eukaryota</taxon>
        <taxon>Fungi</taxon>
        <taxon>Dikarya</taxon>
        <taxon>Basidiomycota</taxon>
        <taxon>Agaricomycotina</taxon>
        <taxon>Agaricomycetes</taxon>
        <taxon>Agaricomycetidae</taxon>
        <taxon>Boletales</taxon>
        <taxon>Boletineae</taxon>
        <taxon>Boletaceae</taxon>
        <taxon>Boletoideae</taxon>
        <taxon>Boletus</taxon>
    </lineage>
</organism>
<feature type="chain" id="PRO_5042056929" description="Secreted protein" evidence="1">
    <location>
        <begin position="18"/>
        <end position="114"/>
    </location>
</feature>
<dbReference type="EMBL" id="WHUW01000013">
    <property type="protein sequence ID" value="KAF8439792.1"/>
    <property type="molecule type" value="Genomic_DNA"/>
</dbReference>
<protein>
    <recommendedName>
        <fullName evidence="4">Secreted protein</fullName>
    </recommendedName>
</protein>
<evidence type="ECO:0000313" key="3">
    <source>
        <dbReference type="Proteomes" id="UP001194468"/>
    </source>
</evidence>
<evidence type="ECO:0000313" key="2">
    <source>
        <dbReference type="EMBL" id="KAF8439792.1"/>
    </source>
</evidence>
<gene>
    <name evidence="2" type="ORF">L210DRAFT_2178841</name>
</gene>
<evidence type="ECO:0000256" key="1">
    <source>
        <dbReference type="SAM" id="SignalP"/>
    </source>
</evidence>
<dbReference type="Proteomes" id="UP001194468">
    <property type="component" value="Unassembled WGS sequence"/>
</dbReference>
<proteinExistence type="predicted"/>
<reference evidence="2" key="2">
    <citation type="journal article" date="2020" name="Nat. Commun.">
        <title>Large-scale genome sequencing of mycorrhizal fungi provides insights into the early evolution of symbiotic traits.</title>
        <authorList>
            <person name="Miyauchi S."/>
            <person name="Kiss E."/>
            <person name="Kuo A."/>
            <person name="Drula E."/>
            <person name="Kohler A."/>
            <person name="Sanchez-Garcia M."/>
            <person name="Morin E."/>
            <person name="Andreopoulos B."/>
            <person name="Barry K.W."/>
            <person name="Bonito G."/>
            <person name="Buee M."/>
            <person name="Carver A."/>
            <person name="Chen C."/>
            <person name="Cichocki N."/>
            <person name="Clum A."/>
            <person name="Culley D."/>
            <person name="Crous P.W."/>
            <person name="Fauchery L."/>
            <person name="Girlanda M."/>
            <person name="Hayes R.D."/>
            <person name="Keri Z."/>
            <person name="LaButti K."/>
            <person name="Lipzen A."/>
            <person name="Lombard V."/>
            <person name="Magnuson J."/>
            <person name="Maillard F."/>
            <person name="Murat C."/>
            <person name="Nolan M."/>
            <person name="Ohm R.A."/>
            <person name="Pangilinan J."/>
            <person name="Pereira M.F."/>
            <person name="Perotto S."/>
            <person name="Peter M."/>
            <person name="Pfister S."/>
            <person name="Riley R."/>
            <person name="Sitrit Y."/>
            <person name="Stielow J.B."/>
            <person name="Szollosi G."/>
            <person name="Zifcakova L."/>
            <person name="Stursova M."/>
            <person name="Spatafora J.W."/>
            <person name="Tedersoo L."/>
            <person name="Vaario L.M."/>
            <person name="Yamada A."/>
            <person name="Yan M."/>
            <person name="Wang P."/>
            <person name="Xu J."/>
            <person name="Bruns T."/>
            <person name="Baldrian P."/>
            <person name="Vilgalys R."/>
            <person name="Dunand C."/>
            <person name="Henrissat B."/>
            <person name="Grigoriev I.V."/>
            <person name="Hibbett D."/>
            <person name="Nagy L.G."/>
            <person name="Martin F.M."/>
        </authorList>
    </citation>
    <scope>NUCLEOTIDE SEQUENCE</scope>
    <source>
        <strain evidence="2">BED1</strain>
    </source>
</reference>
<comment type="caution">
    <text evidence="2">The sequence shown here is derived from an EMBL/GenBank/DDBJ whole genome shotgun (WGS) entry which is preliminary data.</text>
</comment>
<reference evidence="2" key="1">
    <citation type="submission" date="2019-10" db="EMBL/GenBank/DDBJ databases">
        <authorList>
            <consortium name="DOE Joint Genome Institute"/>
            <person name="Kuo A."/>
            <person name="Miyauchi S."/>
            <person name="Kiss E."/>
            <person name="Drula E."/>
            <person name="Kohler A."/>
            <person name="Sanchez-Garcia M."/>
            <person name="Andreopoulos B."/>
            <person name="Barry K.W."/>
            <person name="Bonito G."/>
            <person name="Buee M."/>
            <person name="Carver A."/>
            <person name="Chen C."/>
            <person name="Cichocki N."/>
            <person name="Clum A."/>
            <person name="Culley D."/>
            <person name="Crous P.W."/>
            <person name="Fauchery L."/>
            <person name="Girlanda M."/>
            <person name="Hayes R."/>
            <person name="Keri Z."/>
            <person name="LaButti K."/>
            <person name="Lipzen A."/>
            <person name="Lombard V."/>
            <person name="Magnuson J."/>
            <person name="Maillard F."/>
            <person name="Morin E."/>
            <person name="Murat C."/>
            <person name="Nolan M."/>
            <person name="Ohm R."/>
            <person name="Pangilinan J."/>
            <person name="Pereira M."/>
            <person name="Perotto S."/>
            <person name="Peter M."/>
            <person name="Riley R."/>
            <person name="Sitrit Y."/>
            <person name="Stielow B."/>
            <person name="Szollosi G."/>
            <person name="Zifcakova L."/>
            <person name="Stursova M."/>
            <person name="Spatafora J.W."/>
            <person name="Tedersoo L."/>
            <person name="Vaario L.-M."/>
            <person name="Yamada A."/>
            <person name="Yan M."/>
            <person name="Wang P."/>
            <person name="Xu J."/>
            <person name="Bruns T."/>
            <person name="Baldrian P."/>
            <person name="Vilgalys R."/>
            <person name="Henrissat B."/>
            <person name="Grigoriev I.V."/>
            <person name="Hibbett D."/>
            <person name="Nagy L.G."/>
            <person name="Martin F.M."/>
        </authorList>
    </citation>
    <scope>NUCLEOTIDE SEQUENCE</scope>
    <source>
        <strain evidence="2">BED1</strain>
    </source>
</reference>
<accession>A0AAD4GED0</accession>